<evidence type="ECO:0000256" key="4">
    <source>
        <dbReference type="ARBA" id="ARBA00022909"/>
    </source>
</evidence>
<dbReference type="NCBIfam" id="TIGR00525">
    <property type="entry name" value="folB"/>
    <property type="match status" value="1"/>
</dbReference>
<dbReference type="InterPro" id="IPR006156">
    <property type="entry name" value="Dihydroneopterin_aldolase"/>
</dbReference>
<sequence>MADRIELRGLKVHGRHGVLSAERAAGQEFIVDLTCWLDFTAAAAGDDLARTVDYSELAQLAHKIVAGSPRDLIETVAAEIADTAMGTFTQLYAVEVTVHKPHAPIPLDFSDVAVVARRSRGGRGQGQP</sequence>
<evidence type="ECO:0000256" key="7">
    <source>
        <dbReference type="ARBA" id="ARBA00052077"/>
    </source>
</evidence>
<keyword evidence="11" id="KW-1185">Reference proteome</keyword>
<dbReference type="NCBIfam" id="TIGR00526">
    <property type="entry name" value="folB_dom"/>
    <property type="match status" value="1"/>
</dbReference>
<dbReference type="CDD" id="cd00534">
    <property type="entry name" value="DHNA_DHNTPE"/>
    <property type="match status" value="1"/>
</dbReference>
<feature type="domain" description="Dihydroneopterin aldolase/epimerase" evidence="9">
    <location>
        <begin position="5"/>
        <end position="118"/>
    </location>
</feature>
<comment type="catalytic activity">
    <reaction evidence="1 8">
        <text>7,8-dihydroneopterin = 6-hydroxymethyl-7,8-dihydropterin + glycolaldehyde</text>
        <dbReference type="Rhea" id="RHEA:10540"/>
        <dbReference type="ChEBI" id="CHEBI:17001"/>
        <dbReference type="ChEBI" id="CHEBI:17071"/>
        <dbReference type="ChEBI" id="CHEBI:44841"/>
        <dbReference type="EC" id="4.1.2.25"/>
    </reaction>
</comment>
<proteinExistence type="inferred from homology"/>
<dbReference type="RefSeq" id="WP_198739343.1">
    <property type="nucleotide sequence ID" value="NZ_JAEIOS010000015.1"/>
</dbReference>
<dbReference type="Proteomes" id="UP000645966">
    <property type="component" value="Unassembled WGS sequence"/>
</dbReference>
<evidence type="ECO:0000256" key="3">
    <source>
        <dbReference type="ARBA" id="ARBA00005708"/>
    </source>
</evidence>
<dbReference type="FunFam" id="3.30.1130.10:FF:000003">
    <property type="entry name" value="7,8-dihydroneopterin aldolase"/>
    <property type="match status" value="1"/>
</dbReference>
<dbReference type="InterPro" id="IPR006157">
    <property type="entry name" value="FolB_dom"/>
</dbReference>
<accession>A0A934I516</accession>
<protein>
    <recommendedName>
        <fullName evidence="6 8">7,8-dihydroneopterin aldolase</fullName>
        <ecNumber evidence="8">4.1.2.25</ecNumber>
    </recommendedName>
</protein>
<comment type="caution">
    <text evidence="10">The sequence shown here is derived from an EMBL/GenBank/DDBJ whole genome shotgun (WGS) entry which is preliminary data.</text>
</comment>
<evidence type="ECO:0000256" key="2">
    <source>
        <dbReference type="ARBA" id="ARBA00005013"/>
    </source>
</evidence>
<evidence type="ECO:0000313" key="11">
    <source>
        <dbReference type="Proteomes" id="UP000645966"/>
    </source>
</evidence>
<evidence type="ECO:0000313" key="10">
    <source>
        <dbReference type="EMBL" id="MBI8990341.1"/>
    </source>
</evidence>
<evidence type="ECO:0000256" key="6">
    <source>
        <dbReference type="ARBA" id="ARBA00032903"/>
    </source>
</evidence>
<organism evidence="10 11">
    <name type="scientific">Corynebacterium meridianum</name>
    <dbReference type="NCBI Taxonomy" id="2765363"/>
    <lineage>
        <taxon>Bacteria</taxon>
        <taxon>Bacillati</taxon>
        <taxon>Actinomycetota</taxon>
        <taxon>Actinomycetes</taxon>
        <taxon>Mycobacteriales</taxon>
        <taxon>Corynebacteriaceae</taxon>
        <taxon>Corynebacterium</taxon>
    </lineage>
</organism>
<dbReference type="GO" id="GO:0046654">
    <property type="term" value="P:tetrahydrofolate biosynthetic process"/>
    <property type="evidence" value="ECO:0007669"/>
    <property type="project" value="UniProtKB-UniRule"/>
</dbReference>
<dbReference type="GO" id="GO:0005737">
    <property type="term" value="C:cytoplasm"/>
    <property type="evidence" value="ECO:0007669"/>
    <property type="project" value="TreeGrafter"/>
</dbReference>
<dbReference type="EC" id="4.1.2.25" evidence="8"/>
<dbReference type="GO" id="GO:0046656">
    <property type="term" value="P:folic acid biosynthetic process"/>
    <property type="evidence" value="ECO:0007669"/>
    <property type="project" value="UniProtKB-UniRule"/>
</dbReference>
<comment type="catalytic activity">
    <reaction evidence="7">
        <text>7,8-dihydroneopterin + O2 = 7,8-dihydroxanthopterin + glycolaldehyde + formate + H(+)</text>
        <dbReference type="Rhea" id="RHEA:45332"/>
        <dbReference type="ChEBI" id="CHEBI:15378"/>
        <dbReference type="ChEBI" id="CHEBI:15379"/>
        <dbReference type="ChEBI" id="CHEBI:15740"/>
        <dbReference type="ChEBI" id="CHEBI:17001"/>
        <dbReference type="ChEBI" id="CHEBI:17071"/>
        <dbReference type="ChEBI" id="CHEBI:85130"/>
        <dbReference type="EC" id="1.13.11.81"/>
    </reaction>
</comment>
<gene>
    <name evidence="10" type="primary">folB</name>
    <name evidence="10" type="ORF">JDV75_11310</name>
</gene>
<keyword evidence="4 8" id="KW-0289">Folate biosynthesis</keyword>
<dbReference type="GO" id="GO:0004150">
    <property type="term" value="F:dihydroneopterin aldolase activity"/>
    <property type="evidence" value="ECO:0007669"/>
    <property type="project" value="UniProtKB-UniRule"/>
</dbReference>
<keyword evidence="5 8" id="KW-0456">Lyase</keyword>
<reference evidence="10" key="1">
    <citation type="submission" date="2020-12" db="EMBL/GenBank/DDBJ databases">
        <title>Genome public.</title>
        <authorList>
            <person name="Sun Q."/>
        </authorList>
    </citation>
    <scope>NUCLEOTIDE SEQUENCE</scope>
    <source>
        <strain evidence="10">CCM 8863</strain>
    </source>
</reference>
<evidence type="ECO:0000256" key="1">
    <source>
        <dbReference type="ARBA" id="ARBA00001353"/>
    </source>
</evidence>
<name>A0A934I516_9CORY</name>
<evidence type="ECO:0000259" key="9">
    <source>
        <dbReference type="SMART" id="SM00905"/>
    </source>
</evidence>
<dbReference type="Gene3D" id="3.30.1130.10">
    <property type="match status" value="1"/>
</dbReference>
<dbReference type="PANTHER" id="PTHR42844">
    <property type="entry name" value="DIHYDRONEOPTERIN ALDOLASE 1-RELATED"/>
    <property type="match status" value="1"/>
</dbReference>
<comment type="similarity">
    <text evidence="3 8">Belongs to the DHNA family.</text>
</comment>
<dbReference type="PANTHER" id="PTHR42844:SF1">
    <property type="entry name" value="DIHYDRONEOPTERIN ALDOLASE 1-RELATED"/>
    <property type="match status" value="1"/>
</dbReference>
<dbReference type="SUPFAM" id="SSF55620">
    <property type="entry name" value="Tetrahydrobiopterin biosynthesis enzymes-like"/>
    <property type="match status" value="1"/>
</dbReference>
<dbReference type="AlphaFoldDB" id="A0A934I516"/>
<dbReference type="InterPro" id="IPR043133">
    <property type="entry name" value="GTP-CH-I_C/QueF"/>
</dbReference>
<evidence type="ECO:0000256" key="5">
    <source>
        <dbReference type="ARBA" id="ARBA00023239"/>
    </source>
</evidence>
<dbReference type="SMART" id="SM00905">
    <property type="entry name" value="FolB"/>
    <property type="match status" value="1"/>
</dbReference>
<comment type="function">
    <text evidence="8">Catalyzes the conversion of 7,8-dihydroneopterin to 6-hydroxymethyl-7,8-dihydropterin.</text>
</comment>
<dbReference type="Pfam" id="PF02152">
    <property type="entry name" value="FolB"/>
    <property type="match status" value="1"/>
</dbReference>
<comment type="pathway">
    <text evidence="2 8">Cofactor biosynthesis; tetrahydrofolate biosynthesis; 2-amino-4-hydroxy-6-hydroxymethyl-7,8-dihydropteridine diphosphate from 7,8-dihydroneopterin triphosphate: step 3/4.</text>
</comment>
<evidence type="ECO:0000256" key="8">
    <source>
        <dbReference type="RuleBase" id="RU362079"/>
    </source>
</evidence>
<dbReference type="EMBL" id="JAEIOS010000015">
    <property type="protein sequence ID" value="MBI8990341.1"/>
    <property type="molecule type" value="Genomic_DNA"/>
</dbReference>